<dbReference type="SUPFAM" id="SSF51735">
    <property type="entry name" value="NAD(P)-binding Rossmann-fold domains"/>
    <property type="match status" value="1"/>
</dbReference>
<organism evidence="3 4">
    <name type="scientific">Paenibacillus nanensis</name>
    <dbReference type="NCBI Taxonomy" id="393251"/>
    <lineage>
        <taxon>Bacteria</taxon>
        <taxon>Bacillati</taxon>
        <taxon>Bacillota</taxon>
        <taxon>Bacilli</taxon>
        <taxon>Bacillales</taxon>
        <taxon>Paenibacillaceae</taxon>
        <taxon>Paenibacillus</taxon>
    </lineage>
</organism>
<accession>A0A3A1UV89</accession>
<dbReference type="RefSeq" id="WP_119600184.1">
    <property type="nucleotide sequence ID" value="NZ_QXQA01000007.1"/>
</dbReference>
<evidence type="ECO:0000313" key="4">
    <source>
        <dbReference type="Proteomes" id="UP000266482"/>
    </source>
</evidence>
<dbReference type="Gene3D" id="3.30.360.10">
    <property type="entry name" value="Dihydrodipicolinate Reductase, domain 2"/>
    <property type="match status" value="1"/>
</dbReference>
<feature type="domain" description="GFO/IDH/MocA-like oxidoreductase" evidence="2">
    <location>
        <begin position="138"/>
        <end position="260"/>
    </location>
</feature>
<dbReference type="Proteomes" id="UP000266482">
    <property type="component" value="Unassembled WGS sequence"/>
</dbReference>
<evidence type="ECO:0000259" key="2">
    <source>
        <dbReference type="Pfam" id="PF22725"/>
    </source>
</evidence>
<protein>
    <submittedName>
        <fullName evidence="3">Gfo/Idh/MocA family oxidoreductase</fullName>
    </submittedName>
</protein>
<dbReference type="EMBL" id="QXQA01000007">
    <property type="protein sequence ID" value="RIX52458.1"/>
    <property type="molecule type" value="Genomic_DNA"/>
</dbReference>
<dbReference type="SUPFAM" id="SSF55347">
    <property type="entry name" value="Glyceraldehyde-3-phosphate dehydrogenase-like, C-terminal domain"/>
    <property type="match status" value="1"/>
</dbReference>
<reference evidence="3 4" key="1">
    <citation type="submission" date="2018-09" db="EMBL/GenBank/DDBJ databases">
        <title>Paenibacillus aracenensis nov. sp. isolated from a cave in southern Spain.</title>
        <authorList>
            <person name="Jurado V."/>
            <person name="Gutierrez-Patricio S."/>
            <person name="Gonzalez-Pimentel J.L."/>
            <person name="Miller A.Z."/>
            <person name="Laiz L."/>
            <person name="Saiz-Jimenez C."/>
        </authorList>
    </citation>
    <scope>NUCLEOTIDE SEQUENCE [LARGE SCALE GENOMIC DNA]</scope>
    <source>
        <strain evidence="3 4">DSM 22867</strain>
    </source>
</reference>
<dbReference type="Gene3D" id="3.40.50.720">
    <property type="entry name" value="NAD(P)-binding Rossmann-like Domain"/>
    <property type="match status" value="1"/>
</dbReference>
<dbReference type="InterPro" id="IPR052515">
    <property type="entry name" value="Gfo/Idh/MocA_Oxidoreductase"/>
</dbReference>
<dbReference type="InterPro" id="IPR000683">
    <property type="entry name" value="Gfo/Idh/MocA-like_OxRdtase_N"/>
</dbReference>
<sequence>MNAVRVAIIGCGKIAEKHIASLTELGGEAALAGLYDLNAERLKSFTESVRKTAFPDVAGFASVEELLAHSGADLVVVASSSDSHASLALQALRAGKHVLAEKPLALSMEEAREVIDEAAGRGLVAAVSFQARYLPQMLAVKQAAEQGRFGAIGHGVVSMRWRRPLDYYKESPWRESWSKGGGLFMNQCIHYIDLLQWILGPVRSVYARASASGQDIGVENTGAAVLTFKNGAIGMIEASTHVYPSSLGTSLGVFGERGSVLLGGALLDDISVWKFEASSEADREIPQPQAGGISHTPLYRDLISAIRTGSVPLTAAESSLATHEIVLALYRSIASGKTVELPLQTFSMSKMAWME</sequence>
<dbReference type="GO" id="GO:0000166">
    <property type="term" value="F:nucleotide binding"/>
    <property type="evidence" value="ECO:0007669"/>
    <property type="project" value="InterPro"/>
</dbReference>
<gene>
    <name evidence="3" type="ORF">D3P08_13370</name>
</gene>
<dbReference type="PANTHER" id="PTHR43249">
    <property type="entry name" value="UDP-N-ACETYL-2-AMINO-2-DEOXY-D-GLUCURONATE OXIDASE"/>
    <property type="match status" value="1"/>
</dbReference>
<dbReference type="Pfam" id="PF01408">
    <property type="entry name" value="GFO_IDH_MocA"/>
    <property type="match status" value="1"/>
</dbReference>
<dbReference type="OrthoDB" id="9815825at2"/>
<evidence type="ECO:0000313" key="3">
    <source>
        <dbReference type="EMBL" id="RIX52458.1"/>
    </source>
</evidence>
<evidence type="ECO:0000259" key="1">
    <source>
        <dbReference type="Pfam" id="PF01408"/>
    </source>
</evidence>
<dbReference type="PANTHER" id="PTHR43249:SF1">
    <property type="entry name" value="D-GLUCOSIDE 3-DEHYDROGENASE"/>
    <property type="match status" value="1"/>
</dbReference>
<dbReference type="AlphaFoldDB" id="A0A3A1UV89"/>
<keyword evidence="4" id="KW-1185">Reference proteome</keyword>
<proteinExistence type="predicted"/>
<comment type="caution">
    <text evidence="3">The sequence shown here is derived from an EMBL/GenBank/DDBJ whole genome shotgun (WGS) entry which is preliminary data.</text>
</comment>
<name>A0A3A1UV89_9BACL</name>
<dbReference type="InterPro" id="IPR036291">
    <property type="entry name" value="NAD(P)-bd_dom_sf"/>
</dbReference>
<dbReference type="InterPro" id="IPR055170">
    <property type="entry name" value="GFO_IDH_MocA-like_dom"/>
</dbReference>
<feature type="domain" description="Gfo/Idh/MocA-like oxidoreductase N-terminal" evidence="1">
    <location>
        <begin position="4"/>
        <end position="128"/>
    </location>
</feature>
<dbReference type="Pfam" id="PF22725">
    <property type="entry name" value="GFO_IDH_MocA_C3"/>
    <property type="match status" value="1"/>
</dbReference>